<comment type="caution">
    <text evidence="1">The sequence shown here is derived from an EMBL/GenBank/DDBJ whole genome shotgun (WGS) entry which is preliminary data.</text>
</comment>
<protein>
    <submittedName>
        <fullName evidence="1">Uncharacterized protein</fullName>
    </submittedName>
</protein>
<dbReference type="Proteomes" id="UP000257076">
    <property type="component" value="Unassembled WGS sequence"/>
</dbReference>
<dbReference type="EMBL" id="QUMW01000012">
    <property type="protein sequence ID" value="REG23937.1"/>
    <property type="molecule type" value="Genomic_DNA"/>
</dbReference>
<gene>
    <name evidence="1" type="ORF">DFR63_1684</name>
</gene>
<name>A0A3E0AW03_9STAP</name>
<evidence type="ECO:0000313" key="1">
    <source>
        <dbReference type="EMBL" id="REG23937.1"/>
    </source>
</evidence>
<keyword evidence="2" id="KW-1185">Reference proteome</keyword>
<sequence length="140" mass="16243">MNQLLDVSDIENIKITGVSFADDIVGLGEKRITIDVKHFNRLELKENEAELVINRKSLADYQDERNKILLERENFAEFDHMNSMLAMLEHDFFSIDRIKLFYRNADNLSGEYVIDTSDENLVAMKSEVHNGELILKVHSK</sequence>
<accession>A0A3E0AW03</accession>
<evidence type="ECO:0000313" key="2">
    <source>
        <dbReference type="Proteomes" id="UP000257076"/>
    </source>
</evidence>
<proteinExistence type="predicted"/>
<organism evidence="1 2">
    <name type="scientific">Jeotgalicoccus halotolerans</name>
    <dbReference type="NCBI Taxonomy" id="157227"/>
    <lineage>
        <taxon>Bacteria</taxon>
        <taxon>Bacillati</taxon>
        <taxon>Bacillota</taxon>
        <taxon>Bacilli</taxon>
        <taxon>Bacillales</taxon>
        <taxon>Staphylococcaceae</taxon>
        <taxon>Jeotgalicoccus</taxon>
    </lineage>
</organism>
<reference evidence="1 2" key="1">
    <citation type="submission" date="2018-08" db="EMBL/GenBank/DDBJ databases">
        <title>Genomic Encyclopedia of Type Strains, Phase IV (KMG-IV): sequencing the most valuable type-strain genomes for metagenomic binning, comparative biology and taxonomic classification.</title>
        <authorList>
            <person name="Goeker M."/>
        </authorList>
    </citation>
    <scope>NUCLEOTIDE SEQUENCE [LARGE SCALE GENOMIC DNA]</scope>
    <source>
        <strain evidence="1 2">DSM 17274</strain>
    </source>
</reference>
<dbReference type="AlphaFoldDB" id="A0A3E0AW03"/>
<dbReference type="OrthoDB" id="2389486at2"/>
<dbReference type="RefSeq" id="WP_115885475.1">
    <property type="nucleotide sequence ID" value="NZ_CBCSHX010000011.1"/>
</dbReference>